<dbReference type="EMBL" id="ML210981">
    <property type="protein sequence ID" value="TFK93480.1"/>
    <property type="molecule type" value="Genomic_DNA"/>
</dbReference>
<accession>A0A5C3PZI4</accession>
<dbReference type="Proteomes" id="UP000308197">
    <property type="component" value="Unassembled WGS sequence"/>
</dbReference>
<protein>
    <submittedName>
        <fullName evidence="2">Uncharacterized protein</fullName>
    </submittedName>
</protein>
<dbReference type="AlphaFoldDB" id="A0A5C3PZI4"/>
<keyword evidence="3" id="KW-1185">Reference proteome</keyword>
<gene>
    <name evidence="2" type="ORF">K466DRAFT_109990</name>
</gene>
<proteinExistence type="predicted"/>
<name>A0A5C3PZI4_9APHY</name>
<dbReference type="InParanoid" id="A0A5C3PZI4"/>
<evidence type="ECO:0000256" key="1">
    <source>
        <dbReference type="SAM" id="MobiDB-lite"/>
    </source>
</evidence>
<evidence type="ECO:0000313" key="2">
    <source>
        <dbReference type="EMBL" id="TFK93480.1"/>
    </source>
</evidence>
<reference evidence="2 3" key="1">
    <citation type="journal article" date="2019" name="Nat. Ecol. Evol.">
        <title>Megaphylogeny resolves global patterns of mushroom evolution.</title>
        <authorList>
            <person name="Varga T."/>
            <person name="Krizsan K."/>
            <person name="Foldi C."/>
            <person name="Dima B."/>
            <person name="Sanchez-Garcia M."/>
            <person name="Sanchez-Ramirez S."/>
            <person name="Szollosi G.J."/>
            <person name="Szarkandi J.G."/>
            <person name="Papp V."/>
            <person name="Albert L."/>
            <person name="Andreopoulos W."/>
            <person name="Angelini C."/>
            <person name="Antonin V."/>
            <person name="Barry K.W."/>
            <person name="Bougher N.L."/>
            <person name="Buchanan P."/>
            <person name="Buyck B."/>
            <person name="Bense V."/>
            <person name="Catcheside P."/>
            <person name="Chovatia M."/>
            <person name="Cooper J."/>
            <person name="Damon W."/>
            <person name="Desjardin D."/>
            <person name="Finy P."/>
            <person name="Geml J."/>
            <person name="Haridas S."/>
            <person name="Hughes K."/>
            <person name="Justo A."/>
            <person name="Karasinski D."/>
            <person name="Kautmanova I."/>
            <person name="Kiss B."/>
            <person name="Kocsube S."/>
            <person name="Kotiranta H."/>
            <person name="LaButti K.M."/>
            <person name="Lechner B.E."/>
            <person name="Liimatainen K."/>
            <person name="Lipzen A."/>
            <person name="Lukacs Z."/>
            <person name="Mihaltcheva S."/>
            <person name="Morgado L.N."/>
            <person name="Niskanen T."/>
            <person name="Noordeloos M.E."/>
            <person name="Ohm R.A."/>
            <person name="Ortiz-Santana B."/>
            <person name="Ovrebo C."/>
            <person name="Racz N."/>
            <person name="Riley R."/>
            <person name="Savchenko A."/>
            <person name="Shiryaev A."/>
            <person name="Soop K."/>
            <person name="Spirin V."/>
            <person name="Szebenyi C."/>
            <person name="Tomsovsky M."/>
            <person name="Tulloss R.E."/>
            <person name="Uehling J."/>
            <person name="Grigoriev I.V."/>
            <person name="Vagvolgyi C."/>
            <person name="Papp T."/>
            <person name="Martin F.M."/>
            <person name="Miettinen O."/>
            <person name="Hibbett D.S."/>
            <person name="Nagy L.G."/>
        </authorList>
    </citation>
    <scope>NUCLEOTIDE SEQUENCE [LARGE SCALE GENOMIC DNA]</scope>
    <source>
        <strain evidence="2 3">HHB13444</strain>
    </source>
</reference>
<feature type="region of interest" description="Disordered" evidence="1">
    <location>
        <begin position="15"/>
        <end position="45"/>
    </location>
</feature>
<organism evidence="2 3">
    <name type="scientific">Polyporus arcularius HHB13444</name>
    <dbReference type="NCBI Taxonomy" id="1314778"/>
    <lineage>
        <taxon>Eukaryota</taxon>
        <taxon>Fungi</taxon>
        <taxon>Dikarya</taxon>
        <taxon>Basidiomycota</taxon>
        <taxon>Agaricomycotina</taxon>
        <taxon>Agaricomycetes</taxon>
        <taxon>Polyporales</taxon>
        <taxon>Polyporaceae</taxon>
        <taxon>Polyporus</taxon>
    </lineage>
</organism>
<sequence>MDSCVLHTTRFRPIAPSCSPPPRDPREGAHVYGLPPKRTFPRTYTHPSSPHLDVVTTRIDIFSDNVSDHACFLHAVNTAVLKLHSIMYPYIRGQEYSTGVLKRSRVGP</sequence>
<evidence type="ECO:0000313" key="3">
    <source>
        <dbReference type="Proteomes" id="UP000308197"/>
    </source>
</evidence>